<dbReference type="InterPro" id="IPR005625">
    <property type="entry name" value="PepSY-ass_TM"/>
</dbReference>
<feature type="transmembrane region" description="Helical" evidence="1">
    <location>
        <begin position="490"/>
        <end position="513"/>
    </location>
</feature>
<dbReference type="EMBL" id="JACIGE010000008">
    <property type="protein sequence ID" value="MBB4247995.1"/>
    <property type="molecule type" value="Genomic_DNA"/>
</dbReference>
<dbReference type="RefSeq" id="WP_153116874.1">
    <property type="nucleotide sequence ID" value="NZ_JACIGE010000008.1"/>
</dbReference>
<protein>
    <submittedName>
        <fullName evidence="2">Putative iron-regulated membrane protein</fullName>
    </submittedName>
</protein>
<feature type="transmembrane region" description="Helical" evidence="1">
    <location>
        <begin position="12"/>
        <end position="36"/>
    </location>
</feature>
<feature type="transmembrane region" description="Helical" evidence="1">
    <location>
        <begin position="356"/>
        <end position="376"/>
    </location>
</feature>
<accession>A0A840G7Y4</accession>
<keyword evidence="1" id="KW-0812">Transmembrane</keyword>
<feature type="transmembrane region" description="Helical" evidence="1">
    <location>
        <begin position="434"/>
        <end position="452"/>
    </location>
</feature>
<feature type="transmembrane region" description="Helical" evidence="1">
    <location>
        <begin position="198"/>
        <end position="220"/>
    </location>
</feature>
<organism evidence="2 3">
    <name type="scientific">Rhodocyclus tenuis</name>
    <name type="common">Rhodospirillum tenue</name>
    <dbReference type="NCBI Taxonomy" id="1066"/>
    <lineage>
        <taxon>Bacteria</taxon>
        <taxon>Pseudomonadati</taxon>
        <taxon>Pseudomonadota</taxon>
        <taxon>Betaproteobacteria</taxon>
        <taxon>Rhodocyclales</taxon>
        <taxon>Rhodocyclaceae</taxon>
        <taxon>Rhodocyclus</taxon>
    </lineage>
</organism>
<proteinExistence type="predicted"/>
<evidence type="ECO:0000256" key="1">
    <source>
        <dbReference type="SAM" id="Phobius"/>
    </source>
</evidence>
<feature type="transmembrane region" description="Helical" evidence="1">
    <location>
        <begin position="397"/>
        <end position="422"/>
    </location>
</feature>
<dbReference type="OrthoDB" id="9776609at2"/>
<comment type="caution">
    <text evidence="2">The sequence shown here is derived from an EMBL/GenBank/DDBJ whole genome shotgun (WGS) entry which is preliminary data.</text>
</comment>
<dbReference type="Pfam" id="PF03929">
    <property type="entry name" value="PepSY_TM"/>
    <property type="match status" value="1"/>
</dbReference>
<evidence type="ECO:0000313" key="2">
    <source>
        <dbReference type="EMBL" id="MBB4247995.1"/>
    </source>
</evidence>
<dbReference type="PANTHER" id="PTHR34219:SF9">
    <property type="entry name" value="IRON-REGULATED INNER MEMBRANE PROTEIN"/>
    <property type="match status" value="1"/>
</dbReference>
<name>A0A840G7Y4_RHOTE</name>
<dbReference type="PANTHER" id="PTHR34219">
    <property type="entry name" value="IRON-REGULATED INNER MEMBRANE PROTEIN-RELATED"/>
    <property type="match status" value="1"/>
</dbReference>
<feature type="transmembrane region" description="Helical" evidence="1">
    <location>
        <begin position="152"/>
        <end position="177"/>
    </location>
</feature>
<keyword evidence="3" id="KW-1185">Reference proteome</keyword>
<keyword evidence="1" id="KW-0472">Membrane</keyword>
<reference evidence="2 3" key="1">
    <citation type="submission" date="2020-08" db="EMBL/GenBank/DDBJ databases">
        <title>Genome sequencing of Purple Non-Sulfur Bacteria from various extreme environments.</title>
        <authorList>
            <person name="Mayer M."/>
        </authorList>
    </citation>
    <scope>NUCLEOTIDE SEQUENCE [LARGE SCALE GENOMIC DNA]</scope>
    <source>
        <strain evidence="2 3">2761</strain>
    </source>
</reference>
<gene>
    <name evidence="2" type="ORF">GGD90_002381</name>
</gene>
<dbReference type="Proteomes" id="UP000587070">
    <property type="component" value="Unassembled WGS sequence"/>
</dbReference>
<dbReference type="AlphaFoldDB" id="A0A840G7Y4"/>
<evidence type="ECO:0000313" key="3">
    <source>
        <dbReference type="Proteomes" id="UP000587070"/>
    </source>
</evidence>
<keyword evidence="1" id="KW-1133">Transmembrane helix</keyword>
<sequence length="543" mass="59353">MRTEFIRIYKSVHTWTGILSGLALFIAFYAGALTVFKEEIVRWAAPPAAIAATDLAQAHELIARTLAEHPEAARDFKLHLQPAEHLPAPMSWSIKPPDADEHDSLAGRHYLATLDAAGLPAVSETQPSQLGELIDILHRVVGLPFDNDPNRWLMGVIAVLYALALISGVIVLLPSLVKDLFALRVGKNLKRMWLDAHNVVGFISLPFHVVFALTAAVFAFHDGLYALQDHLLYDGRIKEMLRPVGGAKPQARSFDPATMLPPAELVARVQAVVPDFVPDTLQYLQATGPRPVVRVWGHDPQAISPRAPGGFAVVDPYGGRLLSTDYLPGKQDAASTTVSSFFALHFATFGGTPVRWMYFLLGLAGAWLFYSGNLLWIESRRRKQRAENAAPEQRRDFRLLGALTIGTCLGCISGISFAIVAAKGLHGRVDDLNAWLWYVYYACFFAAIGWAFNRGAARAAVDLLWLSAGATLAIPLSSLLALLWPALGLWVNLSTASLGVDVTALLGSLALAWMARETARRARIGPQDSVWSDTQMRNRDTVS</sequence>
<feature type="transmembrane region" description="Helical" evidence="1">
    <location>
        <begin position="464"/>
        <end position="484"/>
    </location>
</feature>